<dbReference type="RefSeq" id="XP_025514671.1">
    <property type="nucleotide sequence ID" value="XM_025657270.1"/>
</dbReference>
<protein>
    <submittedName>
        <fullName evidence="1">Uncharacterized protein</fullName>
    </submittedName>
</protein>
<dbReference type="EMBL" id="KZ825064">
    <property type="protein sequence ID" value="RAH56749.1"/>
    <property type="molecule type" value="Genomic_DNA"/>
</dbReference>
<dbReference type="Proteomes" id="UP000249526">
    <property type="component" value="Unassembled WGS sequence"/>
</dbReference>
<name>A0A8G1VKG4_9EURO</name>
<dbReference type="GeneID" id="37160672"/>
<evidence type="ECO:0000313" key="2">
    <source>
        <dbReference type="Proteomes" id="UP000249526"/>
    </source>
</evidence>
<reference evidence="1 2" key="1">
    <citation type="submission" date="2018-02" db="EMBL/GenBank/DDBJ databases">
        <title>The genomes of Aspergillus section Nigri reveals drivers in fungal speciation.</title>
        <authorList>
            <consortium name="DOE Joint Genome Institute"/>
            <person name="Vesth T.C."/>
            <person name="Nybo J."/>
            <person name="Theobald S."/>
            <person name="Brandl J."/>
            <person name="Frisvad J.C."/>
            <person name="Nielsen K.F."/>
            <person name="Lyhne E.K."/>
            <person name="Kogle M.E."/>
            <person name="Kuo A."/>
            <person name="Riley R."/>
            <person name="Clum A."/>
            <person name="Nolan M."/>
            <person name="Lipzen A."/>
            <person name="Salamov A."/>
            <person name="Henrissat B."/>
            <person name="Wiebenga A."/>
            <person name="De vries R.P."/>
            <person name="Grigoriev I.V."/>
            <person name="Mortensen U.H."/>
            <person name="Andersen M.R."/>
            <person name="Baker S.E."/>
        </authorList>
    </citation>
    <scope>NUCLEOTIDE SEQUENCE [LARGE SCALE GENOMIC DNA]</scope>
    <source>
        <strain evidence="1 2">CBS 112811</strain>
    </source>
</reference>
<sequence length="98" mass="11309">MERSCSQHPNCEAPMNIVRYYEPFLLPRSISQHTCFAGLYLKKPPFLSLRASCYLLINHHFSLAFSALRVSSTHPFHWLASCLAIIIIQRLFRHGPLP</sequence>
<gene>
    <name evidence="1" type="ORF">BO85DRAFT_40444</name>
</gene>
<evidence type="ECO:0000313" key="1">
    <source>
        <dbReference type="EMBL" id="RAH56749.1"/>
    </source>
</evidence>
<organism evidence="1 2">
    <name type="scientific">Aspergillus piperis CBS 112811</name>
    <dbReference type="NCBI Taxonomy" id="1448313"/>
    <lineage>
        <taxon>Eukaryota</taxon>
        <taxon>Fungi</taxon>
        <taxon>Dikarya</taxon>
        <taxon>Ascomycota</taxon>
        <taxon>Pezizomycotina</taxon>
        <taxon>Eurotiomycetes</taxon>
        <taxon>Eurotiomycetidae</taxon>
        <taxon>Eurotiales</taxon>
        <taxon>Aspergillaceae</taxon>
        <taxon>Aspergillus</taxon>
        <taxon>Aspergillus subgen. Circumdati</taxon>
    </lineage>
</organism>
<keyword evidence="2" id="KW-1185">Reference proteome</keyword>
<accession>A0A8G1VKG4</accession>
<proteinExistence type="predicted"/>
<dbReference type="AlphaFoldDB" id="A0A8G1VKG4"/>